<sequence>MKYATIAGMVALAVVLGGCATAPPKVDEAAIAATLGDAGADFGRDGLAPLDAPGPLPEGELSTAGAVAWTLANHPGVHAVLADLDAEAARRWQAGLLPNPMLSVMGLRRDGGGWMLEYGLMQSLIAVLQRPRRVAEADAALEQATAVAAGQLLAMAREVEAAHLAALAACERAAIESQRVAVLGERLDLMHREQARGRVGILDLLELEREAADARAMVARANAEFAERRADLALAMGLERGTALVLPGELPRPPSPVLDEAVLLEIAQRQRPELEAASAERERAAAALALEGFGRGVDVLDVGVRREPGAFGPELRVSVPLFDAAGARVALARAGADATQARQVLLQRQVGVEVERSVLVLSGRHGALEEVEEATGLAIERSTLAGRLHAGGATDLGPALLAEEAALQARAARIDARLSVWDAWLALAAATASALVDPLEED</sequence>
<name>A0A5C8KWL5_9GAMM</name>
<feature type="signal peptide" evidence="1">
    <location>
        <begin position="1"/>
        <end position="22"/>
    </location>
</feature>
<dbReference type="AlphaFoldDB" id="A0A5C8KWL5"/>
<dbReference type="PANTHER" id="PTHR30203">
    <property type="entry name" value="OUTER MEMBRANE CATION EFFLUX PROTEIN"/>
    <property type="match status" value="1"/>
</dbReference>
<comment type="caution">
    <text evidence="2">The sequence shown here is derived from an EMBL/GenBank/DDBJ whole genome shotgun (WGS) entry which is preliminary data.</text>
</comment>
<dbReference type="Proteomes" id="UP000321248">
    <property type="component" value="Unassembled WGS sequence"/>
</dbReference>
<evidence type="ECO:0000313" key="2">
    <source>
        <dbReference type="EMBL" id="TXK64499.1"/>
    </source>
</evidence>
<keyword evidence="1" id="KW-0732">Signal</keyword>
<evidence type="ECO:0000256" key="1">
    <source>
        <dbReference type="SAM" id="SignalP"/>
    </source>
</evidence>
<evidence type="ECO:0000313" key="3">
    <source>
        <dbReference type="Proteomes" id="UP000321248"/>
    </source>
</evidence>
<gene>
    <name evidence="2" type="ORF">FU658_06340</name>
</gene>
<feature type="chain" id="PRO_5022835575" evidence="1">
    <location>
        <begin position="23"/>
        <end position="442"/>
    </location>
</feature>
<reference evidence="2 3" key="1">
    <citation type="submission" date="2019-08" db="EMBL/GenBank/DDBJ databases">
        <authorList>
            <person name="Karlyshev A.V."/>
        </authorList>
    </citation>
    <scope>NUCLEOTIDE SEQUENCE [LARGE SCALE GENOMIC DNA]</scope>
    <source>
        <strain evidence="2 3">Alg18-2.2</strain>
    </source>
</reference>
<dbReference type="SUPFAM" id="SSF56954">
    <property type="entry name" value="Outer membrane efflux proteins (OEP)"/>
    <property type="match status" value="1"/>
</dbReference>
<dbReference type="GO" id="GO:0015562">
    <property type="term" value="F:efflux transmembrane transporter activity"/>
    <property type="evidence" value="ECO:0007669"/>
    <property type="project" value="InterPro"/>
</dbReference>
<organism evidence="2 3">
    <name type="scientific">Alkalisalibacterium limincola</name>
    <dbReference type="NCBI Taxonomy" id="2699169"/>
    <lineage>
        <taxon>Bacteria</taxon>
        <taxon>Pseudomonadati</taxon>
        <taxon>Pseudomonadota</taxon>
        <taxon>Gammaproteobacteria</taxon>
        <taxon>Lysobacterales</taxon>
        <taxon>Lysobacteraceae</taxon>
        <taxon>Alkalisalibacterium</taxon>
    </lineage>
</organism>
<dbReference type="PROSITE" id="PS51257">
    <property type="entry name" value="PROKAR_LIPOPROTEIN"/>
    <property type="match status" value="1"/>
</dbReference>
<dbReference type="EMBL" id="VRTS01000003">
    <property type="protein sequence ID" value="TXK64499.1"/>
    <property type="molecule type" value="Genomic_DNA"/>
</dbReference>
<protein>
    <submittedName>
        <fullName evidence="2">TolC family protein</fullName>
    </submittedName>
</protein>
<keyword evidence="3" id="KW-1185">Reference proteome</keyword>
<dbReference type="RefSeq" id="WP_147891310.1">
    <property type="nucleotide sequence ID" value="NZ_VRTS01000003.1"/>
</dbReference>
<accession>A0A5C8KWL5</accession>
<dbReference type="PANTHER" id="PTHR30203:SF24">
    <property type="entry name" value="BLR4935 PROTEIN"/>
    <property type="match status" value="1"/>
</dbReference>
<dbReference type="OrthoDB" id="237412at2"/>
<proteinExistence type="predicted"/>
<dbReference type="InterPro" id="IPR010131">
    <property type="entry name" value="MdtP/NodT-like"/>
</dbReference>
<dbReference type="Gene3D" id="1.20.1600.10">
    <property type="entry name" value="Outer membrane efflux proteins (OEP)"/>
    <property type="match status" value="1"/>
</dbReference>